<keyword evidence="6" id="KW-1185">Reference proteome</keyword>
<reference evidence="5" key="1">
    <citation type="submission" date="2023-07" db="EMBL/GenBank/DDBJ databases">
        <title>Black Yeasts Isolated from many extreme environments.</title>
        <authorList>
            <person name="Coleine C."/>
            <person name="Stajich J.E."/>
            <person name="Selbmann L."/>
        </authorList>
    </citation>
    <scope>NUCLEOTIDE SEQUENCE</scope>
    <source>
        <strain evidence="5">CCFEE 5485</strain>
    </source>
</reference>
<protein>
    <recommendedName>
        <fullName evidence="4">FAD-binding domain-containing protein</fullName>
    </recommendedName>
</protein>
<keyword evidence="1" id="KW-0285">Flavoprotein</keyword>
<dbReference type="Proteomes" id="UP001274830">
    <property type="component" value="Unassembled WGS sequence"/>
</dbReference>
<dbReference type="SUPFAM" id="SSF51905">
    <property type="entry name" value="FAD/NAD(P)-binding domain"/>
    <property type="match status" value="1"/>
</dbReference>
<dbReference type="GO" id="GO:0044550">
    <property type="term" value="P:secondary metabolite biosynthetic process"/>
    <property type="evidence" value="ECO:0007669"/>
    <property type="project" value="TreeGrafter"/>
</dbReference>
<dbReference type="PANTHER" id="PTHR46720">
    <property type="entry name" value="HYDROXYLASE, PUTATIVE (AFU_ORTHOLOGUE AFUA_3G01460)-RELATED"/>
    <property type="match status" value="1"/>
</dbReference>
<name>A0AAE0TPP0_9PEZI</name>
<comment type="caution">
    <text evidence="5">The sequence shown here is derived from an EMBL/GenBank/DDBJ whole genome shotgun (WGS) entry which is preliminary data.</text>
</comment>
<gene>
    <name evidence="5" type="ORF">LTR78_010865</name>
</gene>
<evidence type="ECO:0000313" key="6">
    <source>
        <dbReference type="Proteomes" id="UP001274830"/>
    </source>
</evidence>
<sequence length="423" mass="47100">MALHRMGLSFTLFEEAAQYSAVGAGIGFAPNALQSLDLIEPRFRALYEAVAVGNKPEDAQWVFFEGLLLEEGLGQNEAWYGKSSWGHADYTRRSAHRKALLDIMTKFIPTESVRFSKRLTEIQQDQRGVSLAFEDGEVAHASVLAGADGIKSIVRKHVLERSYPGEVAAVYADAYCYRAVIPTAEAEEILGDLTDVAKFYFGKGRSAVTYRISGGEEFNFLLCVSDETEWKYPDAVTERVTHEKMMADFQDHGIDQRFLRLLAKVDPIRWGFFHHMRTSTYINGRVALLGDSAHASLPFQAAGAGQGVEDALLLSNLLAAVEDSDGECLVSEPQIKAALDAYDSIRRPRAQKQLEQSAEVARMIHFQDSETGSDMSKILAKLQNGRLDWLWFHDMEADVQDALSRMQDILSASQAEQMLDTSQ</sequence>
<dbReference type="PRINTS" id="PR00420">
    <property type="entry name" value="RNGMNOXGNASE"/>
</dbReference>
<organism evidence="5 6">
    <name type="scientific">Recurvomyces mirabilis</name>
    <dbReference type="NCBI Taxonomy" id="574656"/>
    <lineage>
        <taxon>Eukaryota</taxon>
        <taxon>Fungi</taxon>
        <taxon>Dikarya</taxon>
        <taxon>Ascomycota</taxon>
        <taxon>Pezizomycotina</taxon>
        <taxon>Dothideomycetes</taxon>
        <taxon>Dothideomycetidae</taxon>
        <taxon>Mycosphaerellales</taxon>
        <taxon>Teratosphaeriaceae</taxon>
        <taxon>Recurvomyces</taxon>
    </lineage>
</organism>
<dbReference type="EMBL" id="JAUTXT010000094">
    <property type="protein sequence ID" value="KAK3669258.1"/>
    <property type="molecule type" value="Genomic_DNA"/>
</dbReference>
<dbReference type="InterPro" id="IPR036188">
    <property type="entry name" value="FAD/NAD-bd_sf"/>
</dbReference>
<keyword evidence="2" id="KW-0274">FAD</keyword>
<evidence type="ECO:0000256" key="3">
    <source>
        <dbReference type="ARBA" id="ARBA00023002"/>
    </source>
</evidence>
<dbReference type="PANTHER" id="PTHR46720:SF3">
    <property type="entry name" value="FAD-BINDING DOMAIN-CONTAINING PROTEIN-RELATED"/>
    <property type="match status" value="1"/>
</dbReference>
<evidence type="ECO:0000256" key="1">
    <source>
        <dbReference type="ARBA" id="ARBA00022630"/>
    </source>
</evidence>
<evidence type="ECO:0000259" key="4">
    <source>
        <dbReference type="Pfam" id="PF01494"/>
    </source>
</evidence>
<evidence type="ECO:0000256" key="2">
    <source>
        <dbReference type="ARBA" id="ARBA00022827"/>
    </source>
</evidence>
<accession>A0AAE0TPP0</accession>
<dbReference type="Pfam" id="PF01494">
    <property type="entry name" value="FAD_binding_3"/>
    <property type="match status" value="1"/>
</dbReference>
<feature type="domain" description="FAD-binding" evidence="4">
    <location>
        <begin position="112"/>
        <end position="356"/>
    </location>
</feature>
<proteinExistence type="predicted"/>
<dbReference type="InterPro" id="IPR051104">
    <property type="entry name" value="FAD_monoxygenase"/>
</dbReference>
<dbReference type="GO" id="GO:0016491">
    <property type="term" value="F:oxidoreductase activity"/>
    <property type="evidence" value="ECO:0007669"/>
    <property type="project" value="UniProtKB-KW"/>
</dbReference>
<dbReference type="Gene3D" id="3.50.50.60">
    <property type="entry name" value="FAD/NAD(P)-binding domain"/>
    <property type="match status" value="1"/>
</dbReference>
<dbReference type="AlphaFoldDB" id="A0AAE0TPP0"/>
<keyword evidence="3" id="KW-0560">Oxidoreductase</keyword>
<dbReference type="GO" id="GO:0071949">
    <property type="term" value="F:FAD binding"/>
    <property type="evidence" value="ECO:0007669"/>
    <property type="project" value="InterPro"/>
</dbReference>
<dbReference type="InterPro" id="IPR002938">
    <property type="entry name" value="FAD-bd"/>
</dbReference>
<evidence type="ECO:0000313" key="5">
    <source>
        <dbReference type="EMBL" id="KAK3669258.1"/>
    </source>
</evidence>